<dbReference type="AlphaFoldDB" id="K2GV57"/>
<dbReference type="Gene3D" id="1.10.20.140">
    <property type="match status" value="1"/>
</dbReference>
<evidence type="ECO:0000256" key="7">
    <source>
        <dbReference type="ARBA" id="ARBA00022694"/>
    </source>
</evidence>
<dbReference type="EC" id="2.5.1.75" evidence="4 12"/>
<comment type="function">
    <text evidence="2 13">Catalyzes the transfer of a dimethylallyl group onto the adenine at position 37 in tRNAs that read codons beginning with uridine, leading to the formation of N6-(dimethylallyl)adenosine (i(6)A).</text>
</comment>
<dbReference type="PANTHER" id="PTHR11088:SF60">
    <property type="entry name" value="TRNA DIMETHYLALLYLTRANSFERASE"/>
    <property type="match status" value="1"/>
</dbReference>
<dbReference type="InterPro" id="IPR018022">
    <property type="entry name" value="IPT"/>
</dbReference>
<keyword evidence="7 12" id="KW-0819">tRNA processing</keyword>
<dbReference type="GO" id="GO:0052381">
    <property type="term" value="F:tRNA dimethylallyltransferase activity"/>
    <property type="evidence" value="ECO:0007669"/>
    <property type="project" value="UniProtKB-EC"/>
</dbReference>
<dbReference type="NCBIfam" id="TIGR00174">
    <property type="entry name" value="miaA"/>
    <property type="match status" value="1"/>
</dbReference>
<dbReference type="PANTHER" id="PTHR11088">
    <property type="entry name" value="TRNA DIMETHYLALLYLTRANSFERASE"/>
    <property type="match status" value="1"/>
</dbReference>
<evidence type="ECO:0000256" key="13">
    <source>
        <dbReference type="RuleBase" id="RU003784"/>
    </source>
</evidence>
<gene>
    <name evidence="15" type="primary">miaA</name>
    <name evidence="15" type="ORF">ACD_4C00013G0001</name>
</gene>
<evidence type="ECO:0000256" key="10">
    <source>
        <dbReference type="ARBA" id="ARBA00022842"/>
    </source>
</evidence>
<dbReference type="SUPFAM" id="SSF52540">
    <property type="entry name" value="P-loop containing nucleoside triphosphate hydrolases"/>
    <property type="match status" value="1"/>
</dbReference>
<reference evidence="15" key="1">
    <citation type="journal article" date="2012" name="Science">
        <title>Fermentation, hydrogen, and sulfur metabolism in multiple uncultivated bacterial phyla.</title>
        <authorList>
            <person name="Wrighton K.C."/>
            <person name="Thomas B.C."/>
            <person name="Sharon I."/>
            <person name="Miller C.S."/>
            <person name="Castelle C.J."/>
            <person name="VerBerkmoes N.C."/>
            <person name="Wilkins M.J."/>
            <person name="Hettich R.L."/>
            <person name="Lipton M.S."/>
            <person name="Williams K.H."/>
            <person name="Long P.E."/>
            <person name="Banfield J.F."/>
        </authorList>
    </citation>
    <scope>NUCLEOTIDE SEQUENCE [LARGE SCALE GENOMIC DNA]</scope>
</reference>
<evidence type="ECO:0000256" key="12">
    <source>
        <dbReference type="RuleBase" id="RU003783"/>
    </source>
</evidence>
<dbReference type="InterPro" id="IPR027417">
    <property type="entry name" value="P-loop_NTPase"/>
</dbReference>
<keyword evidence="10" id="KW-0460">Magnesium</keyword>
<name>K2GV57_9BACT</name>
<feature type="non-terminal residue" evidence="15">
    <location>
        <position position="267"/>
    </location>
</feature>
<keyword evidence="9 14" id="KW-0067">ATP-binding</keyword>
<protein>
    <recommendedName>
        <fullName evidence="5 12">tRNA dimethylallyltransferase</fullName>
        <ecNumber evidence="4 12">2.5.1.75</ecNumber>
    </recommendedName>
</protein>
<evidence type="ECO:0000256" key="8">
    <source>
        <dbReference type="ARBA" id="ARBA00022741"/>
    </source>
</evidence>
<dbReference type="Gene3D" id="3.40.50.300">
    <property type="entry name" value="P-loop containing nucleotide triphosphate hydrolases"/>
    <property type="match status" value="1"/>
</dbReference>
<evidence type="ECO:0000256" key="6">
    <source>
        <dbReference type="ARBA" id="ARBA00022679"/>
    </source>
</evidence>
<proteinExistence type="inferred from homology"/>
<evidence type="ECO:0000256" key="14">
    <source>
        <dbReference type="RuleBase" id="RU003785"/>
    </source>
</evidence>
<evidence type="ECO:0000256" key="5">
    <source>
        <dbReference type="ARBA" id="ARBA00017477"/>
    </source>
</evidence>
<evidence type="ECO:0000313" key="15">
    <source>
        <dbReference type="EMBL" id="EKE27170.1"/>
    </source>
</evidence>
<evidence type="ECO:0000256" key="2">
    <source>
        <dbReference type="ARBA" id="ARBA00003213"/>
    </source>
</evidence>
<comment type="caution">
    <text evidence="15">The sequence shown here is derived from an EMBL/GenBank/DDBJ whole genome shotgun (WGS) entry which is preliminary data.</text>
</comment>
<evidence type="ECO:0000256" key="4">
    <source>
        <dbReference type="ARBA" id="ARBA00012665"/>
    </source>
</evidence>
<dbReference type="Pfam" id="PF01715">
    <property type="entry name" value="IPPT"/>
    <property type="match status" value="1"/>
</dbReference>
<comment type="catalytic activity">
    <reaction evidence="11 12">
        <text>adenosine(37) in tRNA + dimethylallyl diphosphate = N(6)-dimethylallyladenosine(37) in tRNA + diphosphate</text>
        <dbReference type="Rhea" id="RHEA:26482"/>
        <dbReference type="Rhea" id="RHEA-COMP:10162"/>
        <dbReference type="Rhea" id="RHEA-COMP:10375"/>
        <dbReference type="ChEBI" id="CHEBI:33019"/>
        <dbReference type="ChEBI" id="CHEBI:57623"/>
        <dbReference type="ChEBI" id="CHEBI:74411"/>
        <dbReference type="ChEBI" id="CHEBI:74415"/>
        <dbReference type="EC" id="2.5.1.75"/>
    </reaction>
</comment>
<comment type="cofactor">
    <cofactor evidence="1">
        <name>Mg(2+)</name>
        <dbReference type="ChEBI" id="CHEBI:18420"/>
    </cofactor>
</comment>
<keyword evidence="6 14" id="KW-0808">Transferase</keyword>
<dbReference type="GO" id="GO:0006400">
    <property type="term" value="P:tRNA modification"/>
    <property type="evidence" value="ECO:0007669"/>
    <property type="project" value="TreeGrafter"/>
</dbReference>
<evidence type="ECO:0000256" key="3">
    <source>
        <dbReference type="ARBA" id="ARBA00005842"/>
    </source>
</evidence>
<evidence type="ECO:0000256" key="11">
    <source>
        <dbReference type="ARBA" id="ARBA00049563"/>
    </source>
</evidence>
<dbReference type="EMBL" id="AMFJ01000529">
    <property type="protein sequence ID" value="EKE27170.1"/>
    <property type="molecule type" value="Genomic_DNA"/>
</dbReference>
<dbReference type="InterPro" id="IPR039657">
    <property type="entry name" value="Dimethylallyltransferase"/>
</dbReference>
<evidence type="ECO:0000256" key="1">
    <source>
        <dbReference type="ARBA" id="ARBA00001946"/>
    </source>
</evidence>
<sequence length="267" mass="32950">MNEQQILNFIKKKSQLPKLIVIYWPTASWKTALSLKVAELIDSEIISADSRQIYKQLNIWTWKITKEEMNSIVHYMIDIIDIDKDYSVWEYKQETEKIIEDISKKWKIPVICWWTWLYIDSIIYNFKLPEVEADWEFREKMEKLRLEKWNEYLWEMLNKVDSDYATSLSPNNYRYVMRWLEVFEKTWKSKLELKQKNEVKYDILFMTPYNWDRQALYNKINSRIDEMFKDGLLDEVKDILKKYPKDSFWLNTIWYKEVIDYLDWNIS</sequence>
<accession>K2GV57</accession>
<evidence type="ECO:0000256" key="9">
    <source>
        <dbReference type="ARBA" id="ARBA00022840"/>
    </source>
</evidence>
<dbReference type="GO" id="GO:0005524">
    <property type="term" value="F:ATP binding"/>
    <property type="evidence" value="ECO:0007669"/>
    <property type="project" value="UniProtKB-KW"/>
</dbReference>
<keyword evidence="8 14" id="KW-0547">Nucleotide-binding</keyword>
<comment type="similarity">
    <text evidence="3 14">Belongs to the IPP transferase family.</text>
</comment>
<organism evidence="15">
    <name type="scientific">uncultured bacterium</name>
    <name type="common">gcode 4</name>
    <dbReference type="NCBI Taxonomy" id="1234023"/>
    <lineage>
        <taxon>Bacteria</taxon>
        <taxon>environmental samples</taxon>
    </lineage>
</organism>